<dbReference type="CDD" id="cd19499">
    <property type="entry name" value="RecA-like_ClpB_Hsp104-like"/>
    <property type="match status" value="1"/>
</dbReference>
<evidence type="ECO:0008006" key="8">
    <source>
        <dbReference type="Google" id="ProtNLM"/>
    </source>
</evidence>
<dbReference type="InterPro" id="IPR019489">
    <property type="entry name" value="Clp_ATPase_C"/>
</dbReference>
<sequence>MALNAVDISPNFSQESLKLLADTLLASAKQNQALALPLHLAQTLNRLPHITTILARLGRTDLRLKPPSASAAKPDKVSFSPDLKKIIYLAFAESLILNSPLVEPTHFLIPLNDYLDEPLDKKDLRQLITATASANPPAGGEAGTLKQFAENLTQKALTGKLDPVIGREKEIEQLIRILARRTKSNAILVGDPGVGKTAIVEGLALKISQGQVPDLLKNIQIFNLNLTTLLAGASYQGELETRLQSLIKEVKRLGNIIVFIDEIHMIIGAGSAAGAMTAANILKPALARGDLNVIGATTADEFRQYIEKDPALERRFEPIKVDEPSRQDSLKILKSVSAKLTKHHGITIDDQVIESAVDLSTRYVPDRFLPDKAIDLLDEATSGAKIASKSAITIEDLKTVLSQRTGIPITSLTQEESVKLMNLEQQLNDQIIGQGQAVRAISDVIKRSRAGLKDPNRPIGSFLLLGPTGVGKTELAKALARTVYQSEKAMVRLDMSEFTEAHTADKLIGAPPGYVGYEEGGQLTNPIRQHPYSLILLDELEKAHPKVFDVFLQVLEDGRLTDSQGHTADFKNTIIIMTSNIDVSDFLQGPTLKDKSEKRSDLNVSRTDLMKALSSYLRPEFLNRIDDIIVMNKLGLAEIKQIAKLQLNQVINRLKTKGIALTVPDAALDKLAKLGDVAEFGARPLKRLIQDKIEEPLAEMIIAGKLKSGETYDLSNLNLS</sequence>
<evidence type="ECO:0000313" key="7">
    <source>
        <dbReference type="Proteomes" id="UP000183605"/>
    </source>
</evidence>
<dbReference type="SMART" id="SM01086">
    <property type="entry name" value="ClpB_D2-small"/>
    <property type="match status" value="1"/>
</dbReference>
<dbReference type="GO" id="GO:0034605">
    <property type="term" value="P:cellular response to heat"/>
    <property type="evidence" value="ECO:0007669"/>
    <property type="project" value="TreeGrafter"/>
</dbReference>
<dbReference type="Pfam" id="PF00004">
    <property type="entry name" value="AAA"/>
    <property type="match status" value="1"/>
</dbReference>
<keyword evidence="1" id="KW-0547">Nucleotide-binding</keyword>
<dbReference type="InterPro" id="IPR003593">
    <property type="entry name" value="AAA+_ATPase"/>
</dbReference>
<dbReference type="InterPro" id="IPR027417">
    <property type="entry name" value="P-loop_NTPase"/>
</dbReference>
<dbReference type="Pfam" id="PF07724">
    <property type="entry name" value="AAA_2"/>
    <property type="match status" value="1"/>
</dbReference>
<evidence type="ECO:0000256" key="2">
    <source>
        <dbReference type="ARBA" id="ARBA00022840"/>
    </source>
</evidence>
<dbReference type="InterPro" id="IPR003959">
    <property type="entry name" value="ATPase_AAA_core"/>
</dbReference>
<evidence type="ECO:0000256" key="3">
    <source>
        <dbReference type="ARBA" id="ARBA00023186"/>
    </source>
</evidence>
<keyword evidence="3" id="KW-0143">Chaperone</keyword>
<dbReference type="PANTHER" id="PTHR11638:SF175">
    <property type="entry name" value="ATP-DEPENDENT CLP PROTEASE, ATP-BINDING SUBUNIT CLPC"/>
    <property type="match status" value="1"/>
</dbReference>
<dbReference type="Pfam" id="PF17871">
    <property type="entry name" value="AAA_lid_9"/>
    <property type="match status" value="1"/>
</dbReference>
<dbReference type="AlphaFoldDB" id="A0A1J5B6T6"/>
<dbReference type="InterPro" id="IPR041546">
    <property type="entry name" value="ClpA/ClpB_AAA_lid"/>
</dbReference>
<dbReference type="GO" id="GO:0016887">
    <property type="term" value="F:ATP hydrolysis activity"/>
    <property type="evidence" value="ECO:0007669"/>
    <property type="project" value="InterPro"/>
</dbReference>
<evidence type="ECO:0000259" key="5">
    <source>
        <dbReference type="SMART" id="SM01086"/>
    </source>
</evidence>
<dbReference type="SUPFAM" id="SSF52540">
    <property type="entry name" value="P-loop containing nucleoside triphosphate hydrolases"/>
    <property type="match status" value="2"/>
</dbReference>
<organism evidence="6 7">
    <name type="scientific">Candidatus Beckwithbacteria bacterium CG2_30_44_31</name>
    <dbReference type="NCBI Taxonomy" id="1805035"/>
    <lineage>
        <taxon>Bacteria</taxon>
        <taxon>Candidatus Beckwithiibacteriota</taxon>
    </lineage>
</organism>
<dbReference type="Gene3D" id="1.10.8.60">
    <property type="match status" value="2"/>
</dbReference>
<keyword evidence="2" id="KW-0067">ATP-binding</keyword>
<accession>A0A1J5B6T6</accession>
<dbReference type="PROSITE" id="PS00871">
    <property type="entry name" value="CLPAB_2"/>
    <property type="match status" value="1"/>
</dbReference>
<feature type="domain" description="AAA+ ATPase" evidence="4">
    <location>
        <begin position="458"/>
        <end position="606"/>
    </location>
</feature>
<dbReference type="Gene3D" id="3.40.50.300">
    <property type="entry name" value="P-loop containing nucleotide triphosphate hydrolases"/>
    <property type="match status" value="2"/>
</dbReference>
<dbReference type="SMART" id="SM00382">
    <property type="entry name" value="AAA"/>
    <property type="match status" value="2"/>
</dbReference>
<dbReference type="InterPro" id="IPR050130">
    <property type="entry name" value="ClpA_ClpB"/>
</dbReference>
<feature type="domain" description="AAA+ ATPase" evidence="4">
    <location>
        <begin position="182"/>
        <end position="326"/>
    </location>
</feature>
<dbReference type="PRINTS" id="PR00300">
    <property type="entry name" value="CLPPROTEASEA"/>
</dbReference>
<protein>
    <recommendedName>
        <fullName evidence="8">Clp R domain-containing protein</fullName>
    </recommendedName>
</protein>
<dbReference type="Pfam" id="PF10431">
    <property type="entry name" value="ClpB_D2-small"/>
    <property type="match status" value="1"/>
</dbReference>
<evidence type="ECO:0000256" key="1">
    <source>
        <dbReference type="ARBA" id="ARBA00022741"/>
    </source>
</evidence>
<dbReference type="CDD" id="cd00009">
    <property type="entry name" value="AAA"/>
    <property type="match status" value="1"/>
</dbReference>
<evidence type="ECO:0000313" key="6">
    <source>
        <dbReference type="EMBL" id="OIP03698.1"/>
    </source>
</evidence>
<reference evidence="6 7" key="1">
    <citation type="journal article" date="2016" name="Environ. Microbiol.">
        <title>Genomic resolution of a cold subsurface aquifer community provides metabolic insights for novel microbes adapted to high CO concentrations.</title>
        <authorList>
            <person name="Probst A.J."/>
            <person name="Castelle C.J."/>
            <person name="Singh A."/>
            <person name="Brown C.T."/>
            <person name="Anantharaman K."/>
            <person name="Sharon I."/>
            <person name="Hug L.A."/>
            <person name="Burstein D."/>
            <person name="Emerson J.B."/>
            <person name="Thomas B.C."/>
            <person name="Banfield J.F."/>
        </authorList>
    </citation>
    <scope>NUCLEOTIDE SEQUENCE [LARGE SCALE GENOMIC DNA]</scope>
    <source>
        <strain evidence="6">CG2_30_44_31</strain>
    </source>
</reference>
<comment type="caution">
    <text evidence="6">The sequence shown here is derived from an EMBL/GenBank/DDBJ whole genome shotgun (WGS) entry which is preliminary data.</text>
</comment>
<dbReference type="InterPro" id="IPR028299">
    <property type="entry name" value="ClpA/B_CS2"/>
</dbReference>
<dbReference type="GO" id="GO:0005737">
    <property type="term" value="C:cytoplasm"/>
    <property type="evidence" value="ECO:0007669"/>
    <property type="project" value="TreeGrafter"/>
</dbReference>
<dbReference type="FunFam" id="3.40.50.300:FF:000025">
    <property type="entry name" value="ATP-dependent Clp protease subunit"/>
    <property type="match status" value="1"/>
</dbReference>
<dbReference type="EMBL" id="MNXQ01000027">
    <property type="protein sequence ID" value="OIP03698.1"/>
    <property type="molecule type" value="Genomic_DNA"/>
</dbReference>
<name>A0A1J5B6T6_9BACT</name>
<dbReference type="GO" id="GO:0005524">
    <property type="term" value="F:ATP binding"/>
    <property type="evidence" value="ECO:0007669"/>
    <property type="project" value="UniProtKB-KW"/>
</dbReference>
<dbReference type="PANTHER" id="PTHR11638">
    <property type="entry name" value="ATP-DEPENDENT CLP PROTEASE"/>
    <property type="match status" value="1"/>
</dbReference>
<dbReference type="Proteomes" id="UP000183605">
    <property type="component" value="Unassembled WGS sequence"/>
</dbReference>
<evidence type="ECO:0000259" key="4">
    <source>
        <dbReference type="SMART" id="SM00382"/>
    </source>
</evidence>
<gene>
    <name evidence="6" type="ORF">AUK18_01410</name>
</gene>
<dbReference type="InterPro" id="IPR001270">
    <property type="entry name" value="ClpA/B"/>
</dbReference>
<proteinExistence type="predicted"/>
<feature type="domain" description="Clp ATPase C-terminal" evidence="5">
    <location>
        <begin position="634"/>
        <end position="719"/>
    </location>
</feature>